<accession>A0A0A9GDE5</accession>
<sequence>MEVEEASLYASSMDRKKDLDLKPVLSLQVKQFNSLGHHQLSGNIHGRSSM</sequence>
<name>A0A0A9GDE5_ARUDO</name>
<evidence type="ECO:0000313" key="1">
    <source>
        <dbReference type="EMBL" id="JAE18673.1"/>
    </source>
</evidence>
<protein>
    <submittedName>
        <fullName evidence="1">Uncharacterized protein</fullName>
    </submittedName>
</protein>
<reference evidence="1" key="1">
    <citation type="submission" date="2014-09" db="EMBL/GenBank/DDBJ databases">
        <authorList>
            <person name="Magalhaes I.L.F."/>
            <person name="Oliveira U."/>
            <person name="Santos F.R."/>
            <person name="Vidigal T.H.D.A."/>
            <person name="Brescovit A.D."/>
            <person name="Santos A.J."/>
        </authorList>
    </citation>
    <scope>NUCLEOTIDE SEQUENCE</scope>
    <source>
        <tissue evidence="1">Shoot tissue taken approximately 20 cm above the soil surface</tissue>
    </source>
</reference>
<reference evidence="1" key="2">
    <citation type="journal article" date="2015" name="Data Brief">
        <title>Shoot transcriptome of the giant reed, Arundo donax.</title>
        <authorList>
            <person name="Barrero R.A."/>
            <person name="Guerrero F.D."/>
            <person name="Moolhuijzen P."/>
            <person name="Goolsby J.A."/>
            <person name="Tidwell J."/>
            <person name="Bellgard S.E."/>
            <person name="Bellgard M.I."/>
        </authorList>
    </citation>
    <scope>NUCLEOTIDE SEQUENCE</scope>
    <source>
        <tissue evidence="1">Shoot tissue taken approximately 20 cm above the soil surface</tissue>
    </source>
</reference>
<dbReference type="EMBL" id="GBRH01179223">
    <property type="protein sequence ID" value="JAE18673.1"/>
    <property type="molecule type" value="Transcribed_RNA"/>
</dbReference>
<dbReference type="AlphaFoldDB" id="A0A0A9GDE5"/>
<proteinExistence type="predicted"/>
<organism evidence="1">
    <name type="scientific">Arundo donax</name>
    <name type="common">Giant reed</name>
    <name type="synonym">Donax arundinaceus</name>
    <dbReference type="NCBI Taxonomy" id="35708"/>
    <lineage>
        <taxon>Eukaryota</taxon>
        <taxon>Viridiplantae</taxon>
        <taxon>Streptophyta</taxon>
        <taxon>Embryophyta</taxon>
        <taxon>Tracheophyta</taxon>
        <taxon>Spermatophyta</taxon>
        <taxon>Magnoliopsida</taxon>
        <taxon>Liliopsida</taxon>
        <taxon>Poales</taxon>
        <taxon>Poaceae</taxon>
        <taxon>PACMAD clade</taxon>
        <taxon>Arundinoideae</taxon>
        <taxon>Arundineae</taxon>
        <taxon>Arundo</taxon>
    </lineage>
</organism>